<name>A0ABM4QPS5_BOSIN</name>
<feature type="compositionally biased region" description="Basic residues" evidence="1">
    <location>
        <begin position="167"/>
        <end position="179"/>
    </location>
</feature>
<accession>A0ABM4QPS5</accession>
<proteinExistence type="predicted"/>
<feature type="region of interest" description="Disordered" evidence="1">
    <location>
        <begin position="41"/>
        <end position="118"/>
    </location>
</feature>
<feature type="region of interest" description="Disordered" evidence="1">
    <location>
        <begin position="1"/>
        <end position="29"/>
    </location>
</feature>
<feature type="region of interest" description="Disordered" evidence="1">
    <location>
        <begin position="164"/>
        <end position="186"/>
    </location>
</feature>
<evidence type="ECO:0000313" key="3">
    <source>
        <dbReference type="RefSeq" id="XP_070625295.1"/>
    </source>
</evidence>
<gene>
    <name evidence="3" type="primary">C17H4orf46</name>
</gene>
<sequence>MGAGPLSHWGRHRPPRRKQSPPVCSAERSSFTTLPPVLLCAGATSDATRRDATRRPQRFRVTDRRGKGRDSKSQRRPRRQAERRLTRHALRAPEWLGRGGGTTNPRVNCAQSPKTVRRSGAHGTLGAVVFCSGVWEPVGRFSPGAESSLRRTHWHLIGCPEKETRLRGPRRRAERRRARWALGASS</sequence>
<reference evidence="3" key="1">
    <citation type="submission" date="2025-08" db="UniProtKB">
        <authorList>
            <consortium name="RefSeq"/>
        </authorList>
    </citation>
    <scope>IDENTIFICATION</scope>
    <source>
        <tissue evidence="3">Blood</tissue>
    </source>
</reference>
<keyword evidence="2" id="KW-1185">Reference proteome</keyword>
<protein>
    <submittedName>
        <fullName evidence="3">Renal cancer differentiation gene 1 protein isoform X1</fullName>
    </submittedName>
</protein>
<dbReference type="RefSeq" id="XP_070625295.1">
    <property type="nucleotide sequence ID" value="XM_070769194.1"/>
</dbReference>
<organism evidence="2 3">
    <name type="scientific">Bos indicus</name>
    <name type="common">Zebu</name>
    <dbReference type="NCBI Taxonomy" id="9915"/>
    <lineage>
        <taxon>Eukaryota</taxon>
        <taxon>Metazoa</taxon>
        <taxon>Chordata</taxon>
        <taxon>Craniata</taxon>
        <taxon>Vertebrata</taxon>
        <taxon>Euteleostomi</taxon>
        <taxon>Mammalia</taxon>
        <taxon>Eutheria</taxon>
        <taxon>Laurasiatheria</taxon>
        <taxon>Artiodactyla</taxon>
        <taxon>Ruminantia</taxon>
        <taxon>Pecora</taxon>
        <taxon>Bovidae</taxon>
        <taxon>Bovinae</taxon>
        <taxon>Bos</taxon>
    </lineage>
</organism>
<evidence type="ECO:0000256" key="1">
    <source>
        <dbReference type="SAM" id="MobiDB-lite"/>
    </source>
</evidence>
<dbReference type="Proteomes" id="UP001652663">
    <property type="component" value="Chromosome 17"/>
</dbReference>
<feature type="compositionally biased region" description="Basic and acidic residues" evidence="1">
    <location>
        <begin position="47"/>
        <end position="84"/>
    </location>
</feature>
<feature type="compositionally biased region" description="Basic residues" evidence="1">
    <location>
        <begin position="9"/>
        <end position="19"/>
    </location>
</feature>
<dbReference type="GeneID" id="109571171"/>
<evidence type="ECO:0000313" key="2">
    <source>
        <dbReference type="Proteomes" id="UP001652663"/>
    </source>
</evidence>
<feature type="compositionally biased region" description="Polar residues" evidence="1">
    <location>
        <begin position="103"/>
        <end position="114"/>
    </location>
</feature>